<evidence type="ECO:0000313" key="3">
    <source>
        <dbReference type="Proteomes" id="UP001151234"/>
    </source>
</evidence>
<comment type="caution">
    <text evidence="2">The sequence shown here is derived from an EMBL/GenBank/DDBJ whole genome shotgun (WGS) entry which is preliminary data.</text>
</comment>
<dbReference type="PANTHER" id="PTHR38834">
    <property type="entry name" value="PERIPLASMIC SUBSTRATE BINDING PROTEIN FAMILY 3"/>
    <property type="match status" value="1"/>
</dbReference>
<dbReference type="RefSeq" id="WP_267989313.1">
    <property type="nucleotide sequence ID" value="NZ_JAPJZI010000001.1"/>
</dbReference>
<gene>
    <name evidence="2" type="ORF">OQ273_04700</name>
</gene>
<keyword evidence="3" id="KW-1185">Reference proteome</keyword>
<feature type="chain" id="PRO_5040824298" evidence="1">
    <location>
        <begin position="24"/>
        <end position="252"/>
    </location>
</feature>
<protein>
    <submittedName>
        <fullName evidence="2">Transporter substrate-binding domain-containing protein</fullName>
    </submittedName>
</protein>
<dbReference type="SUPFAM" id="SSF53850">
    <property type="entry name" value="Periplasmic binding protein-like II"/>
    <property type="match status" value="1"/>
</dbReference>
<organism evidence="2 3">
    <name type="scientific">Hoeflea prorocentri</name>
    <dbReference type="NCBI Taxonomy" id="1922333"/>
    <lineage>
        <taxon>Bacteria</taxon>
        <taxon>Pseudomonadati</taxon>
        <taxon>Pseudomonadota</taxon>
        <taxon>Alphaproteobacteria</taxon>
        <taxon>Hyphomicrobiales</taxon>
        <taxon>Rhizobiaceae</taxon>
        <taxon>Hoeflea</taxon>
    </lineage>
</organism>
<proteinExistence type="predicted"/>
<name>A0A9X3ZFT6_9HYPH</name>
<accession>A0A9X3ZFT6</accession>
<dbReference type="Gene3D" id="3.40.190.10">
    <property type="entry name" value="Periplasmic binding protein-like II"/>
    <property type="match status" value="2"/>
</dbReference>
<dbReference type="AlphaFoldDB" id="A0A9X3ZFT6"/>
<reference evidence="2" key="1">
    <citation type="submission" date="2022-11" db="EMBL/GenBank/DDBJ databases">
        <title>Draft genome sequence of Hoeflea poritis E7-10 and Hoeflea prorocentri PM5-8, separated from scleractinian coral Porites lutea and marine dinoflagellate.</title>
        <authorList>
            <person name="Zhang G."/>
            <person name="Wei Q."/>
            <person name="Cai L."/>
        </authorList>
    </citation>
    <scope>NUCLEOTIDE SEQUENCE</scope>
    <source>
        <strain evidence="2">PM5-8</strain>
    </source>
</reference>
<sequence length="252" mass="27723">MNYLGYLRGLLAAMSFAVPAAYAADSLTVTTLEWPPYTSENLPKGGATTEVVRQAFAAAGLDVSVVTLPWKRAISMAKEDAKSVAYFPGYHCRHVDGFVASDPIGNGPLGFAENVNSPVTWANVDDIGEQKLKVGTVLGYANTDEFDEKAGTGWIRAIPAPDDVTNLRKLARERIDIAVIDKLVLSYLLATEDSLKDLNEVLVFNERPLEDKTLYLCFNDDEDGRAMRDKFNEGLAKINVEGVVENYFEDEF</sequence>
<evidence type="ECO:0000256" key="1">
    <source>
        <dbReference type="SAM" id="SignalP"/>
    </source>
</evidence>
<dbReference type="PANTHER" id="PTHR38834:SF3">
    <property type="entry name" value="SOLUTE-BINDING PROTEIN FAMILY 3_N-TERMINAL DOMAIN-CONTAINING PROTEIN"/>
    <property type="match status" value="1"/>
</dbReference>
<feature type="signal peptide" evidence="1">
    <location>
        <begin position="1"/>
        <end position="23"/>
    </location>
</feature>
<evidence type="ECO:0000313" key="2">
    <source>
        <dbReference type="EMBL" id="MDA5397867.1"/>
    </source>
</evidence>
<dbReference type="Proteomes" id="UP001151234">
    <property type="component" value="Unassembled WGS sequence"/>
</dbReference>
<keyword evidence="1" id="KW-0732">Signal</keyword>
<dbReference type="EMBL" id="JAPJZI010000001">
    <property type="protein sequence ID" value="MDA5397867.1"/>
    <property type="molecule type" value="Genomic_DNA"/>
</dbReference>